<dbReference type="RefSeq" id="XP_047755447.1">
    <property type="nucleotide sequence ID" value="XM_047899395.1"/>
</dbReference>
<dbReference type="EMBL" id="CP090163">
    <property type="protein sequence ID" value="UJO11081.1"/>
    <property type="molecule type" value="Genomic_DNA"/>
</dbReference>
<dbReference type="AlphaFoldDB" id="A0A9Q8L5A5"/>
<sequence>MASSTTPSSPTAGRRRGTSIASVTQSIVTTAGNVLNSDPPPGFLAATAEIASQAPTIPEIRRSSTGELSGGRRRSSSGTRRLSRGSKDVKKAQEQGNNANTLSTFPALSEVPSHLSSVPSDARTNAIAPKPVDDSQTLGWTSDDSKQESNEVRPLDNKHKVYANGYVPPPKLPWTTSTVIGLKAFWKWFLTPFGFLVTLYGLNVVAWGGMLFLLLCNASPAMCWTSDGQGGKFFDCNDINSPRRKWIEWDSQILNALFCVTGFGLVPWRFRDLYYSLCYRFTSESKQGREKKMYGLRKLAAHYRSWYRLPGSETLDAIVKPDEVLDSDLRLPLPASKRPNDPPTGERAPPTPIWKVDFFIWCQVWNTFFQCCLCGFMWGLNRHDRPSWSTGLFVALACGVAGVGGLVSFLEGKKVKRIEGVLPSAAVQKVLAARHDPELGLQQTRTEQESIHVRQEKSGNEVHQ</sequence>
<feature type="compositionally biased region" description="Basic and acidic residues" evidence="1">
    <location>
        <begin position="143"/>
        <end position="154"/>
    </location>
</feature>
<feature type="region of interest" description="Disordered" evidence="1">
    <location>
        <begin position="49"/>
        <end position="154"/>
    </location>
</feature>
<reference evidence="3" key="2">
    <citation type="journal article" date="2022" name="Microb. Genom.">
        <title>A chromosome-scale genome assembly of the tomato pathogen Cladosporium fulvum reveals a compartmentalized genome architecture and the presence of a dispensable chromosome.</title>
        <authorList>
            <person name="Zaccaron A.Z."/>
            <person name="Chen L.H."/>
            <person name="Samaras A."/>
            <person name="Stergiopoulos I."/>
        </authorList>
    </citation>
    <scope>NUCLEOTIDE SEQUENCE</scope>
    <source>
        <strain evidence="3">Race5_Kim</strain>
    </source>
</reference>
<feature type="region of interest" description="Disordered" evidence="1">
    <location>
        <begin position="1"/>
        <end position="21"/>
    </location>
</feature>
<feature type="compositionally biased region" description="Polar residues" evidence="1">
    <location>
        <begin position="114"/>
        <end position="123"/>
    </location>
</feature>
<accession>A0A9Q8L5A5</accession>
<keyword evidence="2" id="KW-1133">Transmembrane helix</keyword>
<evidence type="ECO:0000256" key="1">
    <source>
        <dbReference type="SAM" id="MobiDB-lite"/>
    </source>
</evidence>
<feature type="compositionally biased region" description="Polar residues" evidence="1">
    <location>
        <begin position="94"/>
        <end position="106"/>
    </location>
</feature>
<organism evidence="3 4">
    <name type="scientific">Passalora fulva</name>
    <name type="common">Tomato leaf mold</name>
    <name type="synonym">Cladosporium fulvum</name>
    <dbReference type="NCBI Taxonomy" id="5499"/>
    <lineage>
        <taxon>Eukaryota</taxon>
        <taxon>Fungi</taxon>
        <taxon>Dikarya</taxon>
        <taxon>Ascomycota</taxon>
        <taxon>Pezizomycotina</taxon>
        <taxon>Dothideomycetes</taxon>
        <taxon>Dothideomycetidae</taxon>
        <taxon>Mycosphaerellales</taxon>
        <taxon>Mycosphaerellaceae</taxon>
        <taxon>Fulvia</taxon>
    </lineage>
</organism>
<dbReference type="PANTHER" id="PTHR35872:SF1">
    <property type="entry name" value="ALPHA-L-RHAMNOSIDASE C"/>
    <property type="match status" value="1"/>
</dbReference>
<feature type="transmembrane region" description="Helical" evidence="2">
    <location>
        <begin position="193"/>
        <end position="215"/>
    </location>
</feature>
<dbReference type="PANTHER" id="PTHR35872">
    <property type="entry name" value="INTEGRAL MEMBRANE PROTEIN (AFU_ORTHOLOGUE AFUA_5G07110)"/>
    <property type="match status" value="1"/>
</dbReference>
<evidence type="ECO:0000256" key="2">
    <source>
        <dbReference type="SAM" id="Phobius"/>
    </source>
</evidence>
<dbReference type="GeneID" id="71980125"/>
<name>A0A9Q8L5A5_PASFU</name>
<dbReference type="Proteomes" id="UP000756132">
    <property type="component" value="Chromosome 1"/>
</dbReference>
<dbReference type="OrthoDB" id="6407410at2759"/>
<keyword evidence="4" id="KW-1185">Reference proteome</keyword>
<feature type="region of interest" description="Disordered" evidence="1">
    <location>
        <begin position="443"/>
        <end position="464"/>
    </location>
</feature>
<dbReference type="OMA" id="RDLYWWA"/>
<evidence type="ECO:0000313" key="3">
    <source>
        <dbReference type="EMBL" id="UJO11081.1"/>
    </source>
</evidence>
<keyword evidence="2" id="KW-0472">Membrane</keyword>
<reference evidence="3" key="1">
    <citation type="submission" date="2021-12" db="EMBL/GenBank/DDBJ databases">
        <authorList>
            <person name="Zaccaron A."/>
            <person name="Stergiopoulos I."/>
        </authorList>
    </citation>
    <scope>NUCLEOTIDE SEQUENCE</scope>
    <source>
        <strain evidence="3">Race5_Kim</strain>
    </source>
</reference>
<feature type="compositionally biased region" description="Low complexity" evidence="1">
    <location>
        <begin position="1"/>
        <end position="11"/>
    </location>
</feature>
<dbReference type="KEGG" id="ffu:CLAFUR5_00247"/>
<feature type="transmembrane region" description="Helical" evidence="2">
    <location>
        <begin position="358"/>
        <end position="380"/>
    </location>
</feature>
<feature type="transmembrane region" description="Helical" evidence="2">
    <location>
        <begin position="392"/>
        <end position="410"/>
    </location>
</feature>
<keyword evidence="2" id="KW-0812">Transmembrane</keyword>
<dbReference type="Pfam" id="PF11204">
    <property type="entry name" value="DUF2985"/>
    <property type="match status" value="1"/>
</dbReference>
<gene>
    <name evidence="3" type="ORF">CLAFUR5_00247</name>
</gene>
<evidence type="ECO:0000313" key="4">
    <source>
        <dbReference type="Proteomes" id="UP000756132"/>
    </source>
</evidence>
<protein>
    <submittedName>
        <fullName evidence="3">Uncharacterized protein</fullName>
    </submittedName>
</protein>
<feature type="compositionally biased region" description="Basic and acidic residues" evidence="1">
    <location>
        <begin position="446"/>
        <end position="464"/>
    </location>
</feature>
<proteinExistence type="predicted"/>
<dbReference type="InterPro" id="IPR021369">
    <property type="entry name" value="DUF2985"/>
</dbReference>